<evidence type="ECO:0000256" key="4">
    <source>
        <dbReference type="ARBA" id="ARBA00022989"/>
    </source>
</evidence>
<evidence type="ECO:0000313" key="7">
    <source>
        <dbReference type="EMBL" id="PIW97189.1"/>
    </source>
</evidence>
<reference evidence="8" key="1">
    <citation type="submission" date="2017-09" db="EMBL/GenBank/DDBJ databases">
        <title>Depth-based differentiation of microbial function through sediment-hosted aquifers and enrichment of novel symbionts in the deep terrestrial subsurface.</title>
        <authorList>
            <person name="Probst A.J."/>
            <person name="Ladd B."/>
            <person name="Jarett J.K."/>
            <person name="Geller-Mcgrath D.E."/>
            <person name="Sieber C.M.K."/>
            <person name="Emerson J.B."/>
            <person name="Anantharaman K."/>
            <person name="Thomas B.C."/>
            <person name="Malmstrom R."/>
            <person name="Stieglmeier M."/>
            <person name="Klingl A."/>
            <person name="Woyke T."/>
            <person name="Ryan C.M."/>
            <person name="Banfield J.F."/>
        </authorList>
    </citation>
    <scope>NUCLEOTIDE SEQUENCE [LARGE SCALE GENOMIC DNA]</scope>
</reference>
<dbReference type="EMBL" id="PFHR01000057">
    <property type="protein sequence ID" value="PIW97189.1"/>
    <property type="molecule type" value="Genomic_DNA"/>
</dbReference>
<dbReference type="SUPFAM" id="SSF54523">
    <property type="entry name" value="Pili subunits"/>
    <property type="match status" value="1"/>
</dbReference>
<gene>
    <name evidence="7" type="ORF">COZ82_00940</name>
</gene>
<evidence type="ECO:0000256" key="5">
    <source>
        <dbReference type="ARBA" id="ARBA00023136"/>
    </source>
</evidence>
<dbReference type="PRINTS" id="PR00813">
    <property type="entry name" value="BCTERIALGSPG"/>
</dbReference>
<dbReference type="GO" id="GO:0016020">
    <property type="term" value="C:membrane"/>
    <property type="evidence" value="ECO:0007669"/>
    <property type="project" value="UniProtKB-SubCell"/>
</dbReference>
<comment type="caution">
    <text evidence="7">The sequence shown here is derived from an EMBL/GenBank/DDBJ whole genome shotgun (WGS) entry which is preliminary data.</text>
</comment>
<proteinExistence type="predicted"/>
<accession>A0A2M7IPB8</accession>
<feature type="non-terminal residue" evidence="7">
    <location>
        <position position="133"/>
    </location>
</feature>
<dbReference type="Proteomes" id="UP000230837">
    <property type="component" value="Unassembled WGS sequence"/>
</dbReference>
<dbReference type="GO" id="GO:0015628">
    <property type="term" value="P:protein secretion by the type II secretion system"/>
    <property type="evidence" value="ECO:0007669"/>
    <property type="project" value="InterPro"/>
</dbReference>
<feature type="transmembrane region" description="Helical" evidence="6">
    <location>
        <begin position="12"/>
        <end position="32"/>
    </location>
</feature>
<keyword evidence="4 6" id="KW-1133">Transmembrane helix</keyword>
<evidence type="ECO:0000313" key="8">
    <source>
        <dbReference type="Proteomes" id="UP000230837"/>
    </source>
</evidence>
<dbReference type="Pfam" id="PF07963">
    <property type="entry name" value="N_methyl"/>
    <property type="match status" value="1"/>
</dbReference>
<keyword evidence="3 6" id="KW-0812">Transmembrane</keyword>
<dbReference type="AlphaFoldDB" id="A0A2M7IPB8"/>
<evidence type="ECO:0008006" key="9">
    <source>
        <dbReference type="Google" id="ProtNLM"/>
    </source>
</evidence>
<evidence type="ECO:0000256" key="2">
    <source>
        <dbReference type="ARBA" id="ARBA00022481"/>
    </source>
</evidence>
<keyword evidence="2" id="KW-0488">Methylation</keyword>
<dbReference type="PANTHER" id="PTHR30093:SF44">
    <property type="entry name" value="TYPE II SECRETION SYSTEM CORE PROTEIN G"/>
    <property type="match status" value="1"/>
</dbReference>
<dbReference type="PANTHER" id="PTHR30093">
    <property type="entry name" value="GENERAL SECRETION PATHWAY PROTEIN G"/>
    <property type="match status" value="1"/>
</dbReference>
<organism evidence="7 8">
    <name type="scientific">Candidatus Kaiserbacteria bacterium CG_4_8_14_3_um_filter_38_9</name>
    <dbReference type="NCBI Taxonomy" id="1974599"/>
    <lineage>
        <taxon>Bacteria</taxon>
        <taxon>Candidatus Kaiseribacteriota</taxon>
    </lineage>
</organism>
<protein>
    <recommendedName>
        <fullName evidence="9">Type II secretion system protein GspG C-terminal domain-containing protein</fullName>
    </recommendedName>
</protein>
<comment type="subcellular location">
    <subcellularLocation>
        <location evidence="1">Membrane</location>
        <topology evidence="1">Single-pass membrane protein</topology>
    </subcellularLocation>
</comment>
<dbReference type="NCBIfam" id="TIGR02532">
    <property type="entry name" value="IV_pilin_GFxxxE"/>
    <property type="match status" value="1"/>
</dbReference>
<evidence type="ECO:0000256" key="6">
    <source>
        <dbReference type="SAM" id="Phobius"/>
    </source>
</evidence>
<dbReference type="PROSITE" id="PS00409">
    <property type="entry name" value="PROKAR_NTER_METHYL"/>
    <property type="match status" value="1"/>
</dbReference>
<sequence length="133" mass="14308">MEQATKRGFTLVELLVTISVIGILSSIIYANLGGTSGTGHDAKRKSDLRNMQAALEQYKNKNGQYPDMGCTAGSDGFSGENDCSTYISGLAPKFITVLPHDPNRKGKTGYAYTTNSDRTVYKLMAVGTVESET</sequence>
<dbReference type="InterPro" id="IPR012902">
    <property type="entry name" value="N_methyl_site"/>
</dbReference>
<dbReference type="InterPro" id="IPR000983">
    <property type="entry name" value="Bac_GSPG_pilin"/>
</dbReference>
<dbReference type="GO" id="GO:0015627">
    <property type="term" value="C:type II protein secretion system complex"/>
    <property type="evidence" value="ECO:0007669"/>
    <property type="project" value="InterPro"/>
</dbReference>
<evidence type="ECO:0000256" key="3">
    <source>
        <dbReference type="ARBA" id="ARBA00022692"/>
    </source>
</evidence>
<dbReference type="InterPro" id="IPR045584">
    <property type="entry name" value="Pilin-like"/>
</dbReference>
<name>A0A2M7IPB8_9BACT</name>
<dbReference type="Gene3D" id="3.30.700.10">
    <property type="entry name" value="Glycoprotein, Type 4 Pilin"/>
    <property type="match status" value="1"/>
</dbReference>
<evidence type="ECO:0000256" key="1">
    <source>
        <dbReference type="ARBA" id="ARBA00004167"/>
    </source>
</evidence>
<keyword evidence="5 6" id="KW-0472">Membrane</keyword>